<dbReference type="Pfam" id="PF04471">
    <property type="entry name" value="Mrr_cat"/>
    <property type="match status" value="1"/>
</dbReference>
<dbReference type="OrthoDB" id="577942at2"/>
<dbReference type="InterPro" id="IPR007560">
    <property type="entry name" value="Restrct_endonuc_IV_Mrr"/>
</dbReference>
<keyword evidence="3" id="KW-0378">Hydrolase</keyword>
<evidence type="ECO:0000256" key="1">
    <source>
        <dbReference type="SAM" id="Phobius"/>
    </source>
</evidence>
<dbReference type="GO" id="GO:0004519">
    <property type="term" value="F:endonuclease activity"/>
    <property type="evidence" value="ECO:0007669"/>
    <property type="project" value="UniProtKB-KW"/>
</dbReference>
<dbReference type="Proteomes" id="UP000254508">
    <property type="component" value="Plasmid unnamed"/>
</dbReference>
<dbReference type="SUPFAM" id="SSF52980">
    <property type="entry name" value="Restriction endonuclease-like"/>
    <property type="match status" value="1"/>
</dbReference>
<organism evidence="3 4">
    <name type="scientific">Erythrobacter aureus</name>
    <dbReference type="NCBI Taxonomy" id="2182384"/>
    <lineage>
        <taxon>Bacteria</taxon>
        <taxon>Pseudomonadati</taxon>
        <taxon>Pseudomonadota</taxon>
        <taxon>Alphaproteobacteria</taxon>
        <taxon>Sphingomonadales</taxon>
        <taxon>Erythrobacteraceae</taxon>
        <taxon>Erythrobacter/Porphyrobacter group</taxon>
        <taxon>Erythrobacter</taxon>
    </lineage>
</organism>
<sequence>MNSQPSPDLLFLAIQAFTSQFNIFVLAISFVTIIGALATLYVVVGQKREKPNPYHKKMRAQAAAALKRLKRIGLDNPGAVINYIRKMNPHAVEELVLDAAEAAGHKVKRNRAYTGDGGVDGQICIDDMWYLVQTKRYSKAITPEHVAAFSCLCRQRGKPGLFIHTGRTGPKSRLRGSPVTIISGSSLTSLIAGQPIEIELPRLAA</sequence>
<keyword evidence="3" id="KW-0540">Nuclease</keyword>
<keyword evidence="1" id="KW-0472">Membrane</keyword>
<proteinExistence type="predicted"/>
<dbReference type="EMBL" id="CP031358">
    <property type="protein sequence ID" value="AXK44008.1"/>
    <property type="molecule type" value="Genomic_DNA"/>
</dbReference>
<reference evidence="3 4" key="1">
    <citation type="submission" date="2018-07" db="EMBL/GenBank/DDBJ databases">
        <title>Genome sequence of Erythrobacter strain YH-07, an antagonistic bacterium isolated from Yellow Sea.</title>
        <authorList>
            <person name="Tang T."/>
            <person name="Liu Q."/>
            <person name="Sun X."/>
        </authorList>
    </citation>
    <scope>NUCLEOTIDE SEQUENCE [LARGE SCALE GENOMIC DNA]</scope>
    <source>
        <strain evidence="3 4">YH-07</strain>
        <plasmid evidence="3 4">unnamed</plasmid>
    </source>
</reference>
<evidence type="ECO:0000313" key="4">
    <source>
        <dbReference type="Proteomes" id="UP000254508"/>
    </source>
</evidence>
<geneLocation type="plasmid" evidence="3 4">
    <name>unnamed</name>
</geneLocation>
<keyword evidence="4" id="KW-1185">Reference proteome</keyword>
<protein>
    <submittedName>
        <fullName evidence="3">Restriction endonuclease</fullName>
    </submittedName>
</protein>
<keyword evidence="1" id="KW-1133">Transmembrane helix</keyword>
<dbReference type="GO" id="GO:0009307">
    <property type="term" value="P:DNA restriction-modification system"/>
    <property type="evidence" value="ECO:0007669"/>
    <property type="project" value="InterPro"/>
</dbReference>
<dbReference type="InterPro" id="IPR011335">
    <property type="entry name" value="Restrct_endonuc-II-like"/>
</dbReference>
<name>A0A345YJA6_9SPHN</name>
<dbReference type="GO" id="GO:0003677">
    <property type="term" value="F:DNA binding"/>
    <property type="evidence" value="ECO:0007669"/>
    <property type="project" value="InterPro"/>
</dbReference>
<feature type="transmembrane region" description="Helical" evidence="1">
    <location>
        <begin position="20"/>
        <end position="44"/>
    </location>
</feature>
<dbReference type="AlphaFoldDB" id="A0A345YJA6"/>
<dbReference type="InterPro" id="IPR011856">
    <property type="entry name" value="tRNA_endonuc-like_dom_sf"/>
</dbReference>
<gene>
    <name evidence="3" type="ORF">DVR09_16270</name>
</gene>
<dbReference type="KEGG" id="err:DVR09_16270"/>
<keyword evidence="3" id="KW-0614">Plasmid</keyword>
<accession>A0A345YJA6</accession>
<dbReference type="Gene3D" id="3.40.1350.10">
    <property type="match status" value="1"/>
</dbReference>
<evidence type="ECO:0000259" key="2">
    <source>
        <dbReference type="Pfam" id="PF04471"/>
    </source>
</evidence>
<evidence type="ECO:0000313" key="3">
    <source>
        <dbReference type="EMBL" id="AXK44008.1"/>
    </source>
</evidence>
<feature type="domain" description="Restriction endonuclease type IV Mrr" evidence="2">
    <location>
        <begin position="84"/>
        <end position="190"/>
    </location>
</feature>
<dbReference type="RefSeq" id="WP_115418321.1">
    <property type="nucleotide sequence ID" value="NZ_CP031358.1"/>
</dbReference>
<keyword evidence="1" id="KW-0812">Transmembrane</keyword>
<keyword evidence="3" id="KW-0255">Endonuclease</keyword>